<dbReference type="SUPFAM" id="SSF57997">
    <property type="entry name" value="Tropomyosin"/>
    <property type="match status" value="1"/>
</dbReference>
<feature type="region of interest" description="Disordered" evidence="7">
    <location>
        <begin position="279"/>
        <end position="319"/>
    </location>
</feature>
<keyword evidence="2" id="KW-1003">Cell membrane</keyword>
<dbReference type="RefSeq" id="WP_012797374.1">
    <property type="nucleotide sequence ID" value="NC_013165.1"/>
</dbReference>
<dbReference type="KEGG" id="shi:Shel_01930"/>
<dbReference type="PANTHER" id="PTHR30287">
    <property type="entry name" value="MEMBRANE COMPONENT OF PREDICTED ABC SUPERFAMILY METABOLITE UPTAKE TRANSPORTER"/>
    <property type="match status" value="1"/>
</dbReference>
<evidence type="ECO:0000256" key="7">
    <source>
        <dbReference type="SAM" id="MobiDB-lite"/>
    </source>
</evidence>
<evidence type="ECO:0000256" key="1">
    <source>
        <dbReference type="ARBA" id="ARBA00004651"/>
    </source>
</evidence>
<proteinExistence type="predicted"/>
<feature type="domain" description="ABC3 transporter permease C-terminal" evidence="9">
    <location>
        <begin position="1106"/>
        <end position="1213"/>
    </location>
</feature>
<sequence>MANAFNKEFLRSISHSAGRFVAIAVISALGVGFFAGLLMTAPDMKLAGDIYYDGTNMTDLRVVSTLGFDDEQIEAMSQVEGVKEVVGEREADVLATIRGTQYVVRIHGLDVDQAKASDTSDGVNAVSADETYINRPILLEGEWPDEPGECVLARGAVLEDVPQIGDTVTVIDGTTDVDDTLTRRDFVVTGFVQTGYYVCTSNFGLTSLGTGTVDDYMYIMNEDFNPDMPYTGAFVTVEGARELNSTSEEYDGLVGKVRTRLEDMSGDLGDMRLAAVKRDAQDELDESRADYESEKADAESELADAKSELDDAKGELDETKGELADAESELANAQSELADAQSELGAARRQLDDASAELSDARSEIASGQAELDDAAAQIADGEAELADAQAQYDAGVAELASQRADAEAQLSAAQAQLDEQRAQVDAAAAQLDALYAAVEQADQGLAQLQGGIDGLNAQIAELQAQIVGDEEHAESDAALQAQIEVLQAQVAALQQQQAEVQGQRDQAASAIQQIESGQAAVEDAQAELDSQRAAAEERFAAAQAQLDDAKAQLDDGYAQLDTARSAYNAGAAELADGRAAYASGLKEYQDGEAAYADGLAEYNNGVAQYQDGKAEYEEGLSQYQDGLSEYQDGLAEYEDARAEADEQFADAEAELADAQAEIDDIEAPDVYVLDRTKIVGVESFNSDAERIGQIASVFPLIFFLVAALVSLTTMTRMVDEERVLIGTYKALGYSSRRITSKYLLYALLACLVGGIVGIVALSQFLPKFIMQAYSIVYEPPVRPSPIMPGIAAMAMGLGLLITLGATAAAAASTLRETPALLMLPRTPKAGKRILLERIKPVWKRMSFLWKVTARNIFRFKQRFFMAVIGIAGCTALLLTGLGLHDSINDIIDKQYGELTHTDMTVRLYDDATDQDIAQAESLMGDPAYVTEFAAFDTSNRHAVANGEDVRFSLVVPQDMDTFADYYTLRERKGHEPLTLDDDSIILSEKLATSLNVKAGDVIELYEEDDIGNIVGNPVEIEVGGVCESYVANAAYLSPVAYSKAYGSEPEFLTWFAKAATDDSEERSAMGSELLSIPGVSTVSYSEEVIEFYRKSLSSVNAVVVVLVIAAAVLAFVVLYNLTNINITERVREIATLKVLGFTPREVSVYIFRETMLLSVIGALVGLVLGIWMANFVIVTAEVDQVMFCREIHVLSFVLAFLLTMVFSTIVSLVMKKKLDRISMVESLKSIE</sequence>
<keyword evidence="6" id="KW-0175">Coiled coil</keyword>
<dbReference type="Gene3D" id="1.20.120.330">
    <property type="entry name" value="Nucleotidyltransferases domain 2"/>
    <property type="match status" value="1"/>
</dbReference>
<accession>C7N1H1</accession>
<keyword evidence="3 8" id="KW-0812">Transmembrane</keyword>
<feature type="transmembrane region" description="Helical" evidence="8">
    <location>
        <begin position="786"/>
        <end position="812"/>
    </location>
</feature>
<dbReference type="eggNOG" id="COG4591">
    <property type="taxonomic scope" value="Bacteria"/>
</dbReference>
<evidence type="ECO:0000256" key="8">
    <source>
        <dbReference type="SAM" id="Phobius"/>
    </source>
</evidence>
<keyword evidence="4 8" id="KW-1133">Transmembrane helix</keyword>
<dbReference type="AlphaFoldDB" id="C7N1H1"/>
<dbReference type="EMBL" id="CP001684">
    <property type="protein sequence ID" value="ACV21263.1"/>
    <property type="molecule type" value="Genomic_DNA"/>
</dbReference>
<dbReference type="Gene3D" id="1.10.287.1490">
    <property type="match status" value="1"/>
</dbReference>
<dbReference type="PANTHER" id="PTHR30287:SF1">
    <property type="entry name" value="INNER MEMBRANE PROTEIN"/>
    <property type="match status" value="1"/>
</dbReference>
<comment type="subcellular location">
    <subcellularLocation>
        <location evidence="1">Cell membrane</location>
        <topology evidence="1">Multi-pass membrane protein</topology>
    </subcellularLocation>
</comment>
<feature type="transmembrane region" description="Helical" evidence="8">
    <location>
        <begin position="1102"/>
        <end position="1122"/>
    </location>
</feature>
<feature type="transmembrane region" description="Helical" evidence="8">
    <location>
        <begin position="692"/>
        <end position="713"/>
    </location>
</feature>
<name>C7N1H1_SLAHD</name>
<evidence type="ECO:0000256" key="4">
    <source>
        <dbReference type="ARBA" id="ARBA00022989"/>
    </source>
</evidence>
<dbReference type="Pfam" id="PF02687">
    <property type="entry name" value="FtsX"/>
    <property type="match status" value="2"/>
</dbReference>
<keyword evidence="11" id="KW-1185">Reference proteome</keyword>
<evidence type="ECO:0000256" key="2">
    <source>
        <dbReference type="ARBA" id="ARBA00022475"/>
    </source>
</evidence>
<feature type="transmembrane region" description="Helical" evidence="8">
    <location>
        <begin position="20"/>
        <end position="39"/>
    </location>
</feature>
<dbReference type="InterPro" id="IPR038766">
    <property type="entry name" value="Membrane_comp_ABC_pdt"/>
</dbReference>
<feature type="coiled-coil region" evidence="6">
    <location>
        <begin position="621"/>
        <end position="669"/>
    </location>
</feature>
<gene>
    <name evidence="10" type="ordered locus">Shel_01930</name>
</gene>
<feature type="transmembrane region" description="Helical" evidence="8">
    <location>
        <begin position="1194"/>
        <end position="1214"/>
    </location>
</feature>
<dbReference type="eggNOG" id="COG1511">
    <property type="taxonomic scope" value="Bacteria"/>
</dbReference>
<reference evidence="10 11" key="1">
    <citation type="journal article" date="2009" name="Stand. Genomic Sci.">
        <title>Complete genome sequence of Slackia heliotrinireducens type strain (RHS 1).</title>
        <authorList>
            <person name="Pukall R."/>
            <person name="Lapidus A."/>
            <person name="Nolan M."/>
            <person name="Copeland A."/>
            <person name="Glavina Del Rio T."/>
            <person name="Lucas S."/>
            <person name="Chen F."/>
            <person name="Tice H."/>
            <person name="Cheng J.F."/>
            <person name="Chertkov O."/>
            <person name="Bruce D."/>
            <person name="Goodwin L."/>
            <person name="Kuske C."/>
            <person name="Brettin T."/>
            <person name="Detter J.C."/>
            <person name="Han C."/>
            <person name="Pitluck S."/>
            <person name="Pati A."/>
            <person name="Mavrommatis K."/>
            <person name="Ivanova N."/>
            <person name="Ovchinnikova G."/>
            <person name="Chen A."/>
            <person name="Palaniappan K."/>
            <person name="Schneider S."/>
            <person name="Rohde M."/>
            <person name="Chain P."/>
            <person name="D'haeseleer P."/>
            <person name="Goker M."/>
            <person name="Bristow J."/>
            <person name="Eisen J.A."/>
            <person name="Markowitz V."/>
            <person name="Kyrpides N.C."/>
            <person name="Klenk H.P."/>
            <person name="Hugenholtz P."/>
        </authorList>
    </citation>
    <scope>NUCLEOTIDE SEQUENCE [LARGE SCALE GENOMIC DNA]</scope>
    <source>
        <strain evidence="11">ATCC 29202 / DSM 20476 / NCTC 11029 / RHS 1</strain>
    </source>
</reference>
<feature type="domain" description="ABC3 transporter permease C-terminal" evidence="9">
    <location>
        <begin position="698"/>
        <end position="818"/>
    </location>
</feature>
<evidence type="ECO:0000256" key="3">
    <source>
        <dbReference type="ARBA" id="ARBA00022692"/>
    </source>
</evidence>
<evidence type="ECO:0000313" key="11">
    <source>
        <dbReference type="Proteomes" id="UP000002026"/>
    </source>
</evidence>
<feature type="transmembrane region" description="Helical" evidence="8">
    <location>
        <begin position="864"/>
        <end position="884"/>
    </location>
</feature>
<dbReference type="InterPro" id="IPR003838">
    <property type="entry name" value="ABC3_permease_C"/>
</dbReference>
<dbReference type="eggNOG" id="COG0577">
    <property type="taxonomic scope" value="Bacteria"/>
</dbReference>
<dbReference type="Proteomes" id="UP000002026">
    <property type="component" value="Chromosome"/>
</dbReference>
<evidence type="ECO:0000313" key="10">
    <source>
        <dbReference type="EMBL" id="ACV21263.1"/>
    </source>
</evidence>
<evidence type="ECO:0000256" key="6">
    <source>
        <dbReference type="SAM" id="Coils"/>
    </source>
</evidence>
<evidence type="ECO:0000256" key="5">
    <source>
        <dbReference type="ARBA" id="ARBA00023136"/>
    </source>
</evidence>
<feature type="transmembrane region" description="Helical" evidence="8">
    <location>
        <begin position="1155"/>
        <end position="1174"/>
    </location>
</feature>
<feature type="transmembrane region" description="Helical" evidence="8">
    <location>
        <begin position="743"/>
        <end position="766"/>
    </location>
</feature>
<evidence type="ECO:0000259" key="9">
    <source>
        <dbReference type="Pfam" id="PF02687"/>
    </source>
</evidence>
<keyword evidence="5 8" id="KW-0472">Membrane</keyword>
<protein>
    <submittedName>
        <fullName evidence="10">Predicted permease</fullName>
    </submittedName>
</protein>
<dbReference type="GO" id="GO:0005886">
    <property type="term" value="C:plasma membrane"/>
    <property type="evidence" value="ECO:0007669"/>
    <property type="project" value="UniProtKB-SubCell"/>
</dbReference>
<dbReference type="HOGENOM" id="CLU_005531_0_0_11"/>
<organism evidence="10 11">
    <name type="scientific">Slackia heliotrinireducens (strain ATCC 29202 / DSM 20476 / NCTC 11029 / RHS 1)</name>
    <name type="common">Peptococcus heliotrinreducens</name>
    <dbReference type="NCBI Taxonomy" id="471855"/>
    <lineage>
        <taxon>Bacteria</taxon>
        <taxon>Bacillati</taxon>
        <taxon>Actinomycetota</taxon>
        <taxon>Coriobacteriia</taxon>
        <taxon>Eggerthellales</taxon>
        <taxon>Eggerthellaceae</taxon>
        <taxon>Slackia</taxon>
    </lineage>
</organism>
<dbReference type="Gene3D" id="6.10.250.2200">
    <property type="match status" value="1"/>
</dbReference>
<dbReference type="STRING" id="471855.Shel_01930"/>